<evidence type="ECO:0000313" key="1">
    <source>
        <dbReference type="EMBL" id="BCF95112.1"/>
    </source>
</evidence>
<geneLocation type="plasmid" evidence="1 2">
    <name>PPGU16_p2</name>
</geneLocation>
<sequence length="127" mass="14041">MDLDGVSGEAELRMLYCADFPLRDLAACRPEVPAMLVFARQAGGACPQASALADTPQHNPPARQLVRSLRGGTASRRGTNTLAYLLALFRRRQPRWRTAALRFDPKGAQRIMGCRCMPRRSASCRLL</sequence>
<accession>A0A7I8C249</accession>
<name>A0A7I8C249_9BURK</name>
<keyword evidence="1" id="KW-0614">Plasmid</keyword>
<dbReference type="KEGG" id="plad:PPGU16_81790"/>
<dbReference type="AlphaFoldDB" id="A0A7I8C249"/>
<proteinExistence type="predicted"/>
<evidence type="ECO:0000313" key="2">
    <source>
        <dbReference type="Proteomes" id="UP000510888"/>
    </source>
</evidence>
<dbReference type="Proteomes" id="UP000510888">
    <property type="component" value="Plasmid PPGU16_p2"/>
</dbReference>
<protein>
    <submittedName>
        <fullName evidence="1">Uncharacterized protein</fullName>
    </submittedName>
</protein>
<keyword evidence="2" id="KW-1185">Reference proteome</keyword>
<reference evidence="1 2" key="1">
    <citation type="journal article" date="2020" name="Genes (Basel)">
        <title>Genomic Comparison of Insect Gut Symbionts from Divergent Burkholderia Subclades.</title>
        <authorList>
            <person name="Takeshita K."/>
            <person name="Kikuchi Y."/>
        </authorList>
    </citation>
    <scope>NUCLEOTIDE SEQUENCE [LARGE SCALE GENOMIC DNA]</scope>
    <source>
        <strain evidence="1 2">PGU16</strain>
        <plasmid evidence="1 2">PPGU16_p2</plasmid>
    </source>
</reference>
<organism evidence="1 2">
    <name type="scientific">Paraburkholderia largidicola</name>
    <dbReference type="NCBI Taxonomy" id="3014751"/>
    <lineage>
        <taxon>Bacteria</taxon>
        <taxon>Pseudomonadati</taxon>
        <taxon>Pseudomonadota</taxon>
        <taxon>Betaproteobacteria</taxon>
        <taxon>Burkholderiales</taxon>
        <taxon>Burkholderiaceae</taxon>
        <taxon>Paraburkholderia</taxon>
    </lineage>
</organism>
<dbReference type="EMBL" id="AP023177">
    <property type="protein sequence ID" value="BCF95112.1"/>
    <property type="molecule type" value="Genomic_DNA"/>
</dbReference>
<gene>
    <name evidence="1" type="ORF">PPGU16_81790</name>
</gene>